<evidence type="ECO:0000259" key="4">
    <source>
        <dbReference type="PROSITE" id="PS50072"/>
    </source>
</evidence>
<dbReference type="InterPro" id="IPR002130">
    <property type="entry name" value="Cyclophilin-type_PPIase_dom"/>
</dbReference>
<feature type="compositionally biased region" description="Basic and acidic residues" evidence="3">
    <location>
        <begin position="331"/>
        <end position="368"/>
    </location>
</feature>
<evidence type="ECO:0000313" key="5">
    <source>
        <dbReference type="EMBL" id="KAG5179623.1"/>
    </source>
</evidence>
<accession>A0A835YS24</accession>
<sequence length="556" mass="61486">MSNVYHTEPPTSGKVLLRTTYGDIDVELWPKEAPRACRNFLQLAMEGYYDNTVFHRIISKFMVQGGDPTGTGKGGDSIWGKPFKDECHSRIKFNHRGQVAMANENTPNTNRSQFFFTLDKADWLNGKHTIFGKITGNTIFNALRMGDAETDDNDRPVDPPKLVGIDVLHNPFDDIVPRASKAKAGADATPKPKAKPKGKKDFKLLSFGEEAQEEEQQAASTGGIKSAHDMLRDEKLSAEAAYADVDVEQRRASGRGAGDGDEQLPQGNKRQRRGDDATDRAAALGKGADDDEGDGDDGDTFMERMKRQMRDKRRKLEGPQGGGKGGGEEPPDLKAQYEEDELDKMRQERSRAAQEKAQEYERLRSELRAKHRATKVVTGEERQKLDAQQAHQEMLSPLEQMRQKYKRHKGAESGSRETDTMAKLAAFSKKIRIQHGARAHDDEQLAKERKEEEAYHGQVTEGALYEGEDSGDEAKAWFSAPLKFKGAKHIDDGLRAGTAATGSDGRKASDYTVLRRAFLNRVAEHASHLPSGTTALIRRVDCAGGGNDTLNVSTSS</sequence>
<dbReference type="SUPFAM" id="SSF50891">
    <property type="entry name" value="Cyclophilin-like"/>
    <property type="match status" value="1"/>
</dbReference>
<proteinExistence type="predicted"/>
<evidence type="ECO:0000313" key="6">
    <source>
        <dbReference type="Proteomes" id="UP000664859"/>
    </source>
</evidence>
<dbReference type="GO" id="GO:0006457">
    <property type="term" value="P:protein folding"/>
    <property type="evidence" value="ECO:0007669"/>
    <property type="project" value="InterPro"/>
</dbReference>
<feature type="region of interest" description="Disordered" evidence="3">
    <location>
        <begin position="181"/>
        <end position="200"/>
    </location>
</feature>
<dbReference type="InterPro" id="IPR029000">
    <property type="entry name" value="Cyclophilin-like_dom_sf"/>
</dbReference>
<dbReference type="PANTHER" id="PTHR45625:SF6">
    <property type="entry name" value="SPLICEOSOME-ASSOCIATED PROTEIN CWC27 HOMOLOG"/>
    <property type="match status" value="1"/>
</dbReference>
<dbReference type="InterPro" id="IPR020892">
    <property type="entry name" value="Cyclophilin-type_PPIase_CS"/>
</dbReference>
<dbReference type="Proteomes" id="UP000664859">
    <property type="component" value="Unassembled WGS sequence"/>
</dbReference>
<feature type="domain" description="PPIase cyclophilin-type" evidence="4">
    <location>
        <begin position="22"/>
        <end position="167"/>
    </location>
</feature>
<name>A0A835YS24_9STRA</name>
<keyword evidence="5" id="KW-0413">Isomerase</keyword>
<dbReference type="CDD" id="cd01925">
    <property type="entry name" value="cyclophilin_CeCYP16-like"/>
    <property type="match status" value="1"/>
</dbReference>
<evidence type="ECO:0000256" key="3">
    <source>
        <dbReference type="SAM" id="MobiDB-lite"/>
    </source>
</evidence>
<dbReference type="PRINTS" id="PR00153">
    <property type="entry name" value="CSAPPISMRASE"/>
</dbReference>
<dbReference type="GO" id="GO:0071013">
    <property type="term" value="C:catalytic step 2 spliceosome"/>
    <property type="evidence" value="ECO:0007669"/>
    <property type="project" value="TreeGrafter"/>
</dbReference>
<feature type="compositionally biased region" description="Acidic residues" evidence="3">
    <location>
        <begin position="289"/>
        <end position="300"/>
    </location>
</feature>
<keyword evidence="6" id="KW-1185">Reference proteome</keyword>
<dbReference type="FunFam" id="2.40.100.10:FF:000007">
    <property type="entry name" value="Peptidyl-prolyl cis-trans isomerase CWC27 homolog"/>
    <property type="match status" value="1"/>
</dbReference>
<dbReference type="Pfam" id="PF00160">
    <property type="entry name" value="Pro_isomerase"/>
    <property type="match status" value="1"/>
</dbReference>
<evidence type="ECO:0000256" key="1">
    <source>
        <dbReference type="ARBA" id="ARBA00004123"/>
    </source>
</evidence>
<feature type="compositionally biased region" description="Low complexity" evidence="3">
    <location>
        <begin position="182"/>
        <end position="191"/>
    </location>
</feature>
<organism evidence="5 6">
    <name type="scientific">Tribonema minus</name>
    <dbReference type="NCBI Taxonomy" id="303371"/>
    <lineage>
        <taxon>Eukaryota</taxon>
        <taxon>Sar</taxon>
        <taxon>Stramenopiles</taxon>
        <taxon>Ochrophyta</taxon>
        <taxon>PX clade</taxon>
        <taxon>Xanthophyceae</taxon>
        <taxon>Tribonematales</taxon>
        <taxon>Tribonemataceae</taxon>
        <taxon>Tribonema</taxon>
    </lineage>
</organism>
<dbReference type="OrthoDB" id="442970at2759"/>
<dbReference type="GO" id="GO:0003755">
    <property type="term" value="F:peptidyl-prolyl cis-trans isomerase activity"/>
    <property type="evidence" value="ECO:0007669"/>
    <property type="project" value="InterPro"/>
</dbReference>
<dbReference type="AlphaFoldDB" id="A0A835YS24"/>
<dbReference type="PANTHER" id="PTHR45625">
    <property type="entry name" value="PEPTIDYL-PROLYL CIS-TRANS ISOMERASE-RELATED"/>
    <property type="match status" value="1"/>
</dbReference>
<comment type="subcellular location">
    <subcellularLocation>
        <location evidence="1">Nucleus</location>
    </subcellularLocation>
</comment>
<dbReference type="Gene3D" id="2.40.100.10">
    <property type="entry name" value="Cyclophilin-like"/>
    <property type="match status" value="1"/>
</dbReference>
<comment type="caution">
    <text evidence="5">The sequence shown here is derived from an EMBL/GenBank/DDBJ whole genome shotgun (WGS) entry which is preliminary data.</text>
</comment>
<dbReference type="InterPro" id="IPR044666">
    <property type="entry name" value="Cyclophilin_A-like"/>
</dbReference>
<dbReference type="PROSITE" id="PS00170">
    <property type="entry name" value="CSA_PPIASE_1"/>
    <property type="match status" value="1"/>
</dbReference>
<feature type="region of interest" description="Disordered" evidence="3">
    <location>
        <begin position="247"/>
        <end position="391"/>
    </location>
</feature>
<evidence type="ECO:0000256" key="2">
    <source>
        <dbReference type="ARBA" id="ARBA00023242"/>
    </source>
</evidence>
<keyword evidence="2" id="KW-0539">Nucleus</keyword>
<reference evidence="5" key="1">
    <citation type="submission" date="2021-02" db="EMBL/GenBank/DDBJ databases">
        <title>First Annotated Genome of the Yellow-green Alga Tribonema minus.</title>
        <authorList>
            <person name="Mahan K.M."/>
        </authorList>
    </citation>
    <scope>NUCLEOTIDE SEQUENCE</scope>
    <source>
        <strain evidence="5">UTEX B ZZ1240</strain>
    </source>
</reference>
<dbReference type="PROSITE" id="PS50072">
    <property type="entry name" value="CSA_PPIASE_2"/>
    <property type="match status" value="1"/>
</dbReference>
<dbReference type="EMBL" id="JAFCMP010000446">
    <property type="protein sequence ID" value="KAG5179623.1"/>
    <property type="molecule type" value="Genomic_DNA"/>
</dbReference>
<protein>
    <submittedName>
        <fullName evidence="5">Cyclophilin-type peptidyl-prolyl cis-trans isomerase</fullName>
    </submittedName>
</protein>
<gene>
    <name evidence="5" type="ORF">JKP88DRAFT_349831</name>
</gene>